<evidence type="ECO:0000313" key="6">
    <source>
        <dbReference type="Proteomes" id="UP000308014"/>
    </source>
</evidence>
<evidence type="ECO:0000313" key="5">
    <source>
        <dbReference type="EMBL" id="THW39500.1"/>
    </source>
</evidence>
<name>A0A4S8XNY4_AURPU</name>
<dbReference type="InterPro" id="IPR017853">
    <property type="entry name" value="GH"/>
</dbReference>
<dbReference type="EMBL" id="QZAM01000164">
    <property type="protein sequence ID" value="THW39500.1"/>
    <property type="molecule type" value="Genomic_DNA"/>
</dbReference>
<feature type="domain" description="Asl1-like glycosyl hydrolase catalytic" evidence="3">
    <location>
        <begin position="170"/>
        <end position="380"/>
    </location>
</feature>
<dbReference type="PANTHER" id="PTHR34154">
    <property type="entry name" value="ALKALI-SENSITIVE LINKAGE PROTEIN 1"/>
    <property type="match status" value="1"/>
</dbReference>
<dbReference type="Pfam" id="PF11790">
    <property type="entry name" value="Glyco_hydro_cc"/>
    <property type="match status" value="1"/>
</dbReference>
<dbReference type="Gene3D" id="3.20.20.80">
    <property type="entry name" value="Glycosidases"/>
    <property type="match status" value="1"/>
</dbReference>
<protein>
    <recommendedName>
        <fullName evidence="3">Asl1-like glycosyl hydrolase catalytic domain-containing protein</fullName>
    </recommendedName>
</protein>
<reference evidence="6 7" key="1">
    <citation type="submission" date="2018-10" db="EMBL/GenBank/DDBJ databases">
        <title>Fifty Aureobasidium pullulans genomes reveal a recombining polyextremotolerant generalist.</title>
        <authorList>
            <person name="Gostincar C."/>
            <person name="Turk M."/>
            <person name="Zajc J."/>
            <person name="Gunde-Cimerman N."/>
        </authorList>
    </citation>
    <scope>NUCLEOTIDE SEQUENCE [LARGE SCALE GENOMIC DNA]</scope>
    <source>
        <strain evidence="5 7">EXF-10796</strain>
        <strain evidence="4 6">EXF-11318</strain>
    </source>
</reference>
<evidence type="ECO:0000256" key="2">
    <source>
        <dbReference type="SAM" id="SignalP"/>
    </source>
</evidence>
<comment type="caution">
    <text evidence="4">The sequence shown here is derived from an EMBL/GenBank/DDBJ whole genome shotgun (WGS) entry which is preliminary data.</text>
</comment>
<feature type="chain" id="PRO_5043196091" description="Asl1-like glycosyl hydrolase catalytic domain-containing protein" evidence="2">
    <location>
        <begin position="19"/>
        <end position="413"/>
    </location>
</feature>
<keyword evidence="2" id="KW-0732">Signal</keyword>
<accession>A0A4S8XNY4</accession>
<dbReference type="GO" id="GO:0071966">
    <property type="term" value="P:fungal-type cell wall polysaccharide metabolic process"/>
    <property type="evidence" value="ECO:0007669"/>
    <property type="project" value="TreeGrafter"/>
</dbReference>
<dbReference type="Proteomes" id="UP000309076">
    <property type="component" value="Unassembled WGS sequence"/>
</dbReference>
<feature type="region of interest" description="Disordered" evidence="1">
    <location>
        <begin position="31"/>
        <end position="95"/>
    </location>
</feature>
<feature type="compositionally biased region" description="Low complexity" evidence="1">
    <location>
        <begin position="36"/>
        <end position="95"/>
    </location>
</feature>
<dbReference type="PANTHER" id="PTHR34154:SF14">
    <property type="entry name" value="ASL1-LIKE GLYCOSYL HYDROLASE CATALYTIC DOMAIN-CONTAINING PROTEIN"/>
    <property type="match status" value="1"/>
</dbReference>
<dbReference type="GO" id="GO:0009277">
    <property type="term" value="C:fungal-type cell wall"/>
    <property type="evidence" value="ECO:0007669"/>
    <property type="project" value="TreeGrafter"/>
</dbReference>
<dbReference type="InterPro" id="IPR024655">
    <property type="entry name" value="Asl1_glyco_hydro_catalytic"/>
</dbReference>
<evidence type="ECO:0000256" key="1">
    <source>
        <dbReference type="SAM" id="MobiDB-lite"/>
    </source>
</evidence>
<proteinExistence type="predicted"/>
<feature type="signal peptide" evidence="2">
    <location>
        <begin position="1"/>
        <end position="18"/>
    </location>
</feature>
<sequence length="413" mass="44017">MKSTIILSAFSLASLGSAAVHGERGFGLQRHQALHSSSSSKGSTVTVKATSSSIKTSTRPTTSVKSSTSSVKTSSKSSSKVSSSSKISSSSKVSSSSKASSSVKVSSSSKAVSSSVKSASKCSASAKASTTLTKRATASSTTLSLAWKAGLSGYPGIETLDMFKQQWVPYISWYSNYEPVAPNIQASDHTVVGAPMLWGKGDQCLTNNPDGPVDKWRLGNFTEYVTSGETNPNVFFGFYEPDCDCPSSSHITDVNVGVQKWNELIKPLRNRGIALGSPPMCTQLDQSWLTNFAAQGVTWDITSIHVNKPTVAEGIKVVEYYVSKFGKPVWVSEFTCVNDQNWSSCGDQATVNAFIDGMVKYFEGNDMVLAYGANNGEGVPGVWNLMTSSWPPQLTATGLHYQSVLKTLASQQC</sequence>
<dbReference type="InterPro" id="IPR053183">
    <property type="entry name" value="ASL1"/>
</dbReference>
<dbReference type="Proteomes" id="UP000308014">
    <property type="component" value="Unassembled WGS sequence"/>
</dbReference>
<dbReference type="SUPFAM" id="SSF51445">
    <property type="entry name" value="(Trans)glycosidases"/>
    <property type="match status" value="1"/>
</dbReference>
<dbReference type="EMBL" id="QZAJ01000887">
    <property type="protein sequence ID" value="THW05175.1"/>
    <property type="molecule type" value="Genomic_DNA"/>
</dbReference>
<evidence type="ECO:0000313" key="7">
    <source>
        <dbReference type="Proteomes" id="UP000309076"/>
    </source>
</evidence>
<dbReference type="AlphaFoldDB" id="A0A4S8XNY4"/>
<evidence type="ECO:0000259" key="3">
    <source>
        <dbReference type="Pfam" id="PF11790"/>
    </source>
</evidence>
<organism evidence="4 6">
    <name type="scientific">Aureobasidium pullulans</name>
    <name type="common">Black yeast</name>
    <name type="synonym">Pullularia pullulans</name>
    <dbReference type="NCBI Taxonomy" id="5580"/>
    <lineage>
        <taxon>Eukaryota</taxon>
        <taxon>Fungi</taxon>
        <taxon>Dikarya</taxon>
        <taxon>Ascomycota</taxon>
        <taxon>Pezizomycotina</taxon>
        <taxon>Dothideomycetes</taxon>
        <taxon>Dothideomycetidae</taxon>
        <taxon>Dothideales</taxon>
        <taxon>Saccotheciaceae</taxon>
        <taxon>Aureobasidium</taxon>
    </lineage>
</organism>
<evidence type="ECO:0000313" key="4">
    <source>
        <dbReference type="EMBL" id="THW05175.1"/>
    </source>
</evidence>
<gene>
    <name evidence="5" type="ORF">D6D21_07282</name>
    <name evidence="4" type="ORF">D6D24_10337</name>
</gene>